<feature type="region of interest" description="Disordered" evidence="2">
    <location>
        <begin position="95"/>
        <end position="124"/>
    </location>
</feature>
<dbReference type="Proteomes" id="UP000228934">
    <property type="component" value="Unassembled WGS sequence"/>
</dbReference>
<feature type="coiled-coil region" evidence="1">
    <location>
        <begin position="162"/>
        <end position="196"/>
    </location>
</feature>
<protein>
    <submittedName>
        <fullName evidence="3">Uncharacterized protein</fullName>
    </submittedName>
</protein>
<keyword evidence="4" id="KW-1185">Reference proteome</keyword>
<gene>
    <name evidence="3" type="ORF">AB205_0130170</name>
</gene>
<name>A0A2G9RAD5_AQUCT</name>
<proteinExistence type="predicted"/>
<organism evidence="3 4">
    <name type="scientific">Aquarana catesbeiana</name>
    <name type="common">American bullfrog</name>
    <name type="synonym">Rana catesbeiana</name>
    <dbReference type="NCBI Taxonomy" id="8400"/>
    <lineage>
        <taxon>Eukaryota</taxon>
        <taxon>Metazoa</taxon>
        <taxon>Chordata</taxon>
        <taxon>Craniata</taxon>
        <taxon>Vertebrata</taxon>
        <taxon>Euteleostomi</taxon>
        <taxon>Amphibia</taxon>
        <taxon>Batrachia</taxon>
        <taxon>Anura</taxon>
        <taxon>Neobatrachia</taxon>
        <taxon>Ranoidea</taxon>
        <taxon>Ranidae</taxon>
        <taxon>Aquarana</taxon>
    </lineage>
</organism>
<reference evidence="4" key="1">
    <citation type="journal article" date="2017" name="Nat. Commun.">
        <title>The North American bullfrog draft genome provides insight into hormonal regulation of long noncoding RNA.</title>
        <authorList>
            <person name="Hammond S.A."/>
            <person name="Warren R.L."/>
            <person name="Vandervalk B.P."/>
            <person name="Kucuk E."/>
            <person name="Khan H."/>
            <person name="Gibb E.A."/>
            <person name="Pandoh P."/>
            <person name="Kirk H."/>
            <person name="Zhao Y."/>
            <person name="Jones M."/>
            <person name="Mungall A.J."/>
            <person name="Coope R."/>
            <person name="Pleasance S."/>
            <person name="Moore R.A."/>
            <person name="Holt R.A."/>
            <person name="Round J.M."/>
            <person name="Ohora S."/>
            <person name="Walle B.V."/>
            <person name="Veldhoen N."/>
            <person name="Helbing C.C."/>
            <person name="Birol I."/>
        </authorList>
    </citation>
    <scope>NUCLEOTIDE SEQUENCE [LARGE SCALE GENOMIC DNA]</scope>
</reference>
<evidence type="ECO:0000256" key="2">
    <source>
        <dbReference type="SAM" id="MobiDB-lite"/>
    </source>
</evidence>
<accession>A0A2G9RAD5</accession>
<dbReference type="AlphaFoldDB" id="A0A2G9RAD5"/>
<evidence type="ECO:0000313" key="4">
    <source>
        <dbReference type="Proteomes" id="UP000228934"/>
    </source>
</evidence>
<sequence length="260" mass="30423">MCNEKTATYWTGGGGEFHCKEELQCEEELHCEEELPSHLNDTQLDVDHTISHLPEEMKPSHSNTRIYLPLKKTLKNLRLLDLKLKYNSHQLALDKPGLECNNDSSSSSDESDSKFPESTVEETNNDEEAHHLFLIDLLTQCHYKLEQMEELRADTIKLGHRLWEAETTIEYLKEEIAELHRENVKKEEDILFLTEELIKSRRMLHQKMERAIDERTNICHPRSLTLNNPQHEFEPICIENEYPEENSQADRNSSKICVIL</sequence>
<evidence type="ECO:0000313" key="3">
    <source>
        <dbReference type="EMBL" id="PIO24735.1"/>
    </source>
</evidence>
<dbReference type="OrthoDB" id="8886508at2759"/>
<dbReference type="EMBL" id="KV953518">
    <property type="protein sequence ID" value="PIO24735.1"/>
    <property type="molecule type" value="Genomic_DNA"/>
</dbReference>
<keyword evidence="1" id="KW-0175">Coiled coil</keyword>
<evidence type="ECO:0000256" key="1">
    <source>
        <dbReference type="SAM" id="Coils"/>
    </source>
</evidence>